<feature type="region of interest" description="Disordered" evidence="6">
    <location>
        <begin position="71"/>
        <end position="95"/>
    </location>
</feature>
<comment type="subcellular location">
    <subcellularLocation>
        <location evidence="1">Nucleus</location>
    </subcellularLocation>
</comment>
<dbReference type="InterPro" id="IPR017887">
    <property type="entry name" value="TF_TCP_subgr"/>
</dbReference>
<protein>
    <submittedName>
        <fullName evidence="8">LEGCYC</fullName>
    </submittedName>
</protein>
<sequence length="95" mass="10652">RVRLSIEIARKFFDLQDMLGFDKASNTLDWLFSKSNKAIKELTGGKINTSSSDVDGVASLSFSSSAEEEVISMEDNSSSQEIRQSKKKKKKMLEK</sequence>
<evidence type="ECO:0000256" key="6">
    <source>
        <dbReference type="SAM" id="MobiDB-lite"/>
    </source>
</evidence>
<evidence type="ECO:0000256" key="5">
    <source>
        <dbReference type="ARBA" id="ARBA00023242"/>
    </source>
</evidence>
<organism evidence="8">
    <name type="scientific">Indigofera pendula</name>
    <dbReference type="NCBI Taxonomy" id="198901"/>
    <lineage>
        <taxon>Eukaryota</taxon>
        <taxon>Viridiplantae</taxon>
        <taxon>Streptophyta</taxon>
        <taxon>Embryophyta</taxon>
        <taxon>Tracheophyta</taxon>
        <taxon>Spermatophyta</taxon>
        <taxon>Magnoliopsida</taxon>
        <taxon>eudicotyledons</taxon>
        <taxon>Gunneridae</taxon>
        <taxon>Pentapetalae</taxon>
        <taxon>rosids</taxon>
        <taxon>fabids</taxon>
        <taxon>Fabales</taxon>
        <taxon>Fabaceae</taxon>
        <taxon>Papilionoideae</taxon>
        <taxon>50 kb inversion clade</taxon>
        <taxon>NPAAA clade</taxon>
        <taxon>indigoferoid/millettioid clade</taxon>
        <taxon>Indigofereae</taxon>
        <taxon>Indigofera</taxon>
    </lineage>
</organism>
<evidence type="ECO:0000256" key="3">
    <source>
        <dbReference type="ARBA" id="ARBA00023125"/>
    </source>
</evidence>
<feature type="non-terminal residue" evidence="8">
    <location>
        <position position="1"/>
    </location>
</feature>
<accession>Q84N96</accession>
<dbReference type="GO" id="GO:0043565">
    <property type="term" value="F:sequence-specific DNA binding"/>
    <property type="evidence" value="ECO:0007669"/>
    <property type="project" value="TreeGrafter"/>
</dbReference>
<dbReference type="PANTHER" id="PTHR31072">
    <property type="entry name" value="TRANSCRIPTION FACTOR TCP4-RELATED"/>
    <property type="match status" value="1"/>
</dbReference>
<dbReference type="GO" id="GO:0003700">
    <property type="term" value="F:DNA-binding transcription factor activity"/>
    <property type="evidence" value="ECO:0007669"/>
    <property type="project" value="InterPro"/>
</dbReference>
<reference evidence="8" key="2">
    <citation type="submission" date="2003-01" db="EMBL/GenBank/DDBJ databases">
        <authorList>
            <person name="Citerne H."/>
        </authorList>
    </citation>
    <scope>NUCLEOTIDE SEQUENCE</scope>
    <source>
        <strain evidence="8">1</strain>
    </source>
</reference>
<dbReference type="InterPro" id="IPR005333">
    <property type="entry name" value="Transcription_factor_TCP"/>
</dbReference>
<dbReference type="PROSITE" id="PS51369">
    <property type="entry name" value="TCP"/>
    <property type="match status" value="1"/>
</dbReference>
<feature type="compositionally biased region" description="Basic residues" evidence="6">
    <location>
        <begin position="85"/>
        <end position="95"/>
    </location>
</feature>
<evidence type="ECO:0000313" key="8">
    <source>
        <dbReference type="EMBL" id="AAO88021.1"/>
    </source>
</evidence>
<dbReference type="PANTHER" id="PTHR31072:SF224">
    <property type="entry name" value="TRANSCRIPTION FACTOR TCP1"/>
    <property type="match status" value="1"/>
</dbReference>
<name>Q84N96_9FABA</name>
<keyword evidence="4" id="KW-0804">Transcription</keyword>
<keyword evidence="5" id="KW-0539">Nucleus</keyword>
<dbReference type="GO" id="GO:2000032">
    <property type="term" value="P:regulation of secondary shoot formation"/>
    <property type="evidence" value="ECO:0007669"/>
    <property type="project" value="TreeGrafter"/>
</dbReference>
<evidence type="ECO:0000259" key="7">
    <source>
        <dbReference type="PROSITE" id="PS51369"/>
    </source>
</evidence>
<feature type="non-terminal residue" evidence="8">
    <location>
        <position position="95"/>
    </location>
</feature>
<keyword evidence="3" id="KW-0238">DNA-binding</keyword>
<dbReference type="Pfam" id="PF03634">
    <property type="entry name" value="TCP"/>
    <property type="match status" value="1"/>
</dbReference>
<evidence type="ECO:0000256" key="2">
    <source>
        <dbReference type="ARBA" id="ARBA00023015"/>
    </source>
</evidence>
<keyword evidence="2" id="KW-0805">Transcription regulation</keyword>
<proteinExistence type="predicted"/>
<dbReference type="AlphaFoldDB" id="Q84N96"/>
<dbReference type="GO" id="GO:0005634">
    <property type="term" value="C:nucleus"/>
    <property type="evidence" value="ECO:0007669"/>
    <property type="project" value="UniProtKB-SubCell"/>
</dbReference>
<dbReference type="EMBL" id="AY225819">
    <property type="protein sequence ID" value="AAO88021.1"/>
    <property type="molecule type" value="Genomic_DNA"/>
</dbReference>
<feature type="domain" description="TCP" evidence="7">
    <location>
        <begin position="1"/>
        <end position="42"/>
    </location>
</feature>
<evidence type="ECO:0000256" key="4">
    <source>
        <dbReference type="ARBA" id="ARBA00023163"/>
    </source>
</evidence>
<reference evidence="8" key="1">
    <citation type="journal article" date="2003" name="Plant Physiol.">
        <title>A phylogenomic investigation of CYCLOIDEA-like TCP genes in the Leguminosae.</title>
        <authorList>
            <person name="Citerne H.L."/>
            <person name="Luo D."/>
            <person name="Pennington R.T."/>
            <person name="Coen E."/>
            <person name="Cronk Q.C."/>
        </authorList>
    </citation>
    <scope>NUCLEOTIDE SEQUENCE</scope>
    <source>
        <strain evidence="8">1</strain>
    </source>
</reference>
<evidence type="ECO:0000256" key="1">
    <source>
        <dbReference type="ARBA" id="ARBA00004123"/>
    </source>
</evidence>